<dbReference type="RefSeq" id="XP_049315181.1">
    <property type="nucleotide sequence ID" value="XM_049459224.1"/>
</dbReference>
<keyword evidence="7" id="KW-0966">Cell projection</keyword>
<dbReference type="Proteomes" id="UP001652620">
    <property type="component" value="Chromosome 5"/>
</dbReference>
<organism evidence="10 11">
    <name type="scientific">Bactrocera dorsalis</name>
    <name type="common">Oriental fruit fly</name>
    <name type="synonym">Dacus dorsalis</name>
    <dbReference type="NCBI Taxonomy" id="27457"/>
    <lineage>
        <taxon>Eukaryota</taxon>
        <taxon>Metazoa</taxon>
        <taxon>Ecdysozoa</taxon>
        <taxon>Arthropoda</taxon>
        <taxon>Hexapoda</taxon>
        <taxon>Insecta</taxon>
        <taxon>Pterygota</taxon>
        <taxon>Neoptera</taxon>
        <taxon>Endopterygota</taxon>
        <taxon>Diptera</taxon>
        <taxon>Brachycera</taxon>
        <taxon>Muscomorpha</taxon>
        <taxon>Tephritoidea</taxon>
        <taxon>Tephritidae</taxon>
        <taxon>Bactrocera</taxon>
        <taxon>Bactrocera</taxon>
    </lineage>
</organism>
<evidence type="ECO:0000256" key="4">
    <source>
        <dbReference type="ARBA" id="ARBA00022794"/>
    </source>
</evidence>
<feature type="compositionally biased region" description="Basic and acidic residues" evidence="9">
    <location>
        <begin position="65"/>
        <end position="83"/>
    </location>
</feature>
<reference evidence="11" key="1">
    <citation type="submission" date="2025-08" db="UniProtKB">
        <authorList>
            <consortium name="RefSeq"/>
        </authorList>
    </citation>
    <scope>IDENTIFICATION</scope>
    <source>
        <tissue evidence="11">Adult</tissue>
    </source>
</reference>
<comment type="subcellular location">
    <subcellularLocation>
        <location evidence="1">Cytoplasm</location>
        <location evidence="1">Cytoskeleton</location>
        <location evidence="1">Cilium basal body</location>
    </subcellularLocation>
    <subcellularLocation>
        <location evidence="2">Cytoplasm</location>
        <location evidence="2">Cytoskeleton</location>
        <location evidence="2">Microtubule organizing center</location>
        <location evidence="2">Centrosome</location>
    </subcellularLocation>
</comment>
<evidence type="ECO:0000313" key="11">
    <source>
        <dbReference type="RefSeq" id="XP_049315181.1"/>
    </source>
</evidence>
<protein>
    <submittedName>
        <fullName evidence="11">Centrosomal protein cep290</fullName>
    </submittedName>
</protein>
<feature type="coiled-coil region" evidence="8">
    <location>
        <begin position="1347"/>
        <end position="1395"/>
    </location>
</feature>
<gene>
    <name evidence="11" type="primary">LOC105233093</name>
</gene>
<feature type="coiled-coil region" evidence="8">
    <location>
        <begin position="1688"/>
        <end position="1834"/>
    </location>
</feature>
<dbReference type="PANTHER" id="PTHR18879">
    <property type="entry name" value="CENTROSOMAL PROTEIN OF 290 KDA"/>
    <property type="match status" value="1"/>
</dbReference>
<feature type="coiled-coil region" evidence="8">
    <location>
        <begin position="364"/>
        <end position="398"/>
    </location>
</feature>
<feature type="coiled-coil region" evidence="8">
    <location>
        <begin position="1442"/>
        <end position="1487"/>
    </location>
</feature>
<evidence type="ECO:0000256" key="3">
    <source>
        <dbReference type="ARBA" id="ARBA00022490"/>
    </source>
</evidence>
<evidence type="ECO:0000256" key="8">
    <source>
        <dbReference type="SAM" id="Coils"/>
    </source>
</evidence>
<feature type="compositionally biased region" description="Basic and acidic residues" evidence="9">
    <location>
        <begin position="686"/>
        <end position="697"/>
    </location>
</feature>
<feature type="coiled-coil region" evidence="8">
    <location>
        <begin position="485"/>
        <end position="519"/>
    </location>
</feature>
<dbReference type="PANTHER" id="PTHR18879:SF20">
    <property type="entry name" value="CENTROSOMAL PROTEIN OF 290 KDA"/>
    <property type="match status" value="1"/>
</dbReference>
<feature type="compositionally biased region" description="Basic and acidic residues" evidence="9">
    <location>
        <begin position="289"/>
        <end position="308"/>
    </location>
</feature>
<evidence type="ECO:0000256" key="7">
    <source>
        <dbReference type="ARBA" id="ARBA00023273"/>
    </source>
</evidence>
<feature type="coiled-coil region" evidence="8">
    <location>
        <begin position="822"/>
        <end position="849"/>
    </location>
</feature>
<evidence type="ECO:0000256" key="5">
    <source>
        <dbReference type="ARBA" id="ARBA00023054"/>
    </source>
</evidence>
<feature type="coiled-coil region" evidence="8">
    <location>
        <begin position="1119"/>
        <end position="1153"/>
    </location>
</feature>
<name>A0ABM3K143_BACDO</name>
<feature type="region of interest" description="Disordered" evidence="9">
    <location>
        <begin position="281"/>
        <end position="308"/>
    </location>
</feature>
<evidence type="ECO:0000256" key="2">
    <source>
        <dbReference type="ARBA" id="ARBA00004300"/>
    </source>
</evidence>
<proteinExistence type="predicted"/>
<dbReference type="InterPro" id="IPR026201">
    <property type="entry name" value="Cep290"/>
</dbReference>
<evidence type="ECO:0000256" key="6">
    <source>
        <dbReference type="ARBA" id="ARBA00023212"/>
    </source>
</evidence>
<keyword evidence="3" id="KW-0963">Cytoplasm</keyword>
<evidence type="ECO:0000256" key="1">
    <source>
        <dbReference type="ARBA" id="ARBA00004120"/>
    </source>
</evidence>
<keyword evidence="10" id="KW-1185">Reference proteome</keyword>
<feature type="region of interest" description="Disordered" evidence="9">
    <location>
        <begin position="1198"/>
        <end position="1219"/>
    </location>
</feature>
<feature type="region of interest" description="Disordered" evidence="9">
    <location>
        <begin position="665"/>
        <end position="700"/>
    </location>
</feature>
<keyword evidence="6" id="KW-0206">Cytoskeleton</keyword>
<sequence length="2177" mass="249113">MEISELVSARKFREFNTKQKEELYETLLQLIVSIEEIPKKSLRRTLEVTLAVLQYKGDQASALRSRLEDKESSDDDSRTERLKDENERLKVMLERLDDEKSELKAKVKELTEDIFQLQKRLQEAAQTAATEVSDKDSSDPLSELDKQEDLLRNINSKNKHIKRLLREIEALQNQNIAQTKTIIECETELQQNKTKLLQLSADITLVDSERKALKETVNELNIEITRLEGNITYLEEEREKSEHDLKAFIEKLEIRAQSWKNMLDAKEKEMKKLRARLEKVGEAASYSEHTTHLGKEDLGKNNTDDDEETTKLLHAVESRDKHIESLEAKIKYLAEEMMSSTRLMNQLSAEKEEARNPNKSRACCKTIEESLQAANERCRELSEMLERSEEDNALKSKQALQAISALDAYQRGEDGLVKALRKCTALEQKVISRDKQIRALIMELNSMHEIAHENGILRRRLNIPDDMIISAKNLVAKERNKEKMIERLTLKLRASEEMRLQLKLDKSDLRKELLELQKQLQKPTQATVEDDRATLDSLHIPSEVGEVTDSVNANNGENNEQVKFCTNCKLTLDIPDESNQVIATSQLKYQDVLDENDTLRAGMMEILEKLREYDASSDHITIDTEMLYRLLEALRTSSVPNTPKRLQNELLALKAREEALRTLIQEQPQTQSPAAEESDELSSVESMREGSELRNGYEEDLTLNLPNLMDSSTRPTTPNKNIIQKKLPIIDGESTVCVTETRDLEVQISELKIYRRRFEEMQQQMKASDNELTQRLAELNKQLISAQLDLNNEKSSYAFMREEYDNTLSEAKQSELRNIEQVVTLQKELNALKDKLTTLEVERAQLLNAGNYSKEDYLQVQADNTKLRAQLAFLVEQLFAGKLGDELRIPDICSDYGIIDENLQLDYLTIEEYRGLQLSLKEAQQQREESLRKSAQLESLLEIAQCQIQSQQKLLNEITDNHVNLRHLVADLQSNTEEKLLMAKMQRELDGAKQELSNLHFDFDQLKQKCALLERDNIAKEQKSVEQSKRFQMESHNKEVKIRFLQKSLYALREKYAKFTPLIFLTNYIFAYTKFVKMTLRNTENSKDSELIEYVKNAVVSKLKTESGVADESQNLIKIIKAETQCKVLEGSLNELQKRYESLQEELLEQRLRSARETEHWQTITALFGIDGKDTSAIVPTLDEIKEVDEKISTQKNVATNTETPVPAERKISTSTTPNAVRRKSTTVMLDKNLSPIGSPIRRIQRVDATTQTSVVNPPASAVETSAKDHETSQKIISRDREDTNVTADTSVPVPQEIATEEKNKAIKPVNNVASKETSDAIVQTPVEKMACQSVQTETSMAVEPIKTQDESSSKELQKRIMEMQEQMNRRNVDLNECKNALSIANKHIEELQGKLDSCNTSNQHETEHKATVETAADSKSDIIEKTIFSFHTLLGEKDKAISKYQELLQTEREQVQIATAKHNNDIDELKNTIANLNFNIKTKDTEILELKTKLEVASVRRNSAEKLDVATGAAGGGGDDSGDNSLNELTDEKIEEMFQQEPVAVVADAQNEREPKVTTEGNTELLEKQDTESLKETTTLLKQIKELKEKASYWEKALLVKDDELTLLKEKVSLYEEREKSLECSVNPELEQMRTLLEEKDKHINDLTETLNNFHDDQKRFIKDSSSYSADQIAKLHADLTRTEATNKIYHTQVEALRRQITNLTQREKQAREQNQSLRNQLIKRPVVSIKTELNARVKTENLQKRIQTLELDLEDARAQIQRQQIVLEAKRAKSASEVGLWEKQKRWQQNAEKFKAKYEETETALEKTRALLQSARNMIARLEKEKQTHDMRHGRANQSAGIQAMKCCRTPSCPNLQHGGCKYTPSESPETYTGASSECSSPVHSALNRHKHIDAHFYASASRDVNAYTSTEKNQPHAELMEALKARIELQQRKILAMELEGKGSNALTTEMEKLQEKLSEIEAQNIRLEAKNLQLQLDNDLLRQGDGTERLQKRIKYLEDYIIALKEEMAQSEARRELCKCTGIKVNTQLGQSAEQTILSLRGIVEKLRAENKFLKDGRRSCDSRNTNEAANADLSRLQKLYSESLDKVAGLQDELNRKAKCKICSKAQNMAQTNDELAFIKEQLSKKTQLLQKAKFILTRAAAKEKVLKEQLLMWKRKCSELQNVPVIDEISE</sequence>
<keyword evidence="4" id="KW-0970">Cilium biogenesis/degradation</keyword>
<feature type="coiled-coil region" evidence="8">
    <location>
        <begin position="2078"/>
        <end position="2134"/>
    </location>
</feature>
<feature type="coiled-coil region" evidence="8">
    <location>
        <begin position="744"/>
        <end position="796"/>
    </location>
</feature>
<feature type="coiled-coil region" evidence="8">
    <location>
        <begin position="1923"/>
        <end position="1981"/>
    </location>
</feature>
<evidence type="ECO:0000313" key="10">
    <source>
        <dbReference type="Proteomes" id="UP001652620"/>
    </source>
</evidence>
<keyword evidence="5 8" id="KW-0175">Coiled coil</keyword>
<feature type="coiled-coil region" evidence="8">
    <location>
        <begin position="913"/>
        <end position="1023"/>
    </location>
</feature>
<accession>A0ABM3K143</accession>
<feature type="region of interest" description="Disordered" evidence="9">
    <location>
        <begin position="63"/>
        <end position="83"/>
    </location>
</feature>
<dbReference type="GeneID" id="105233093"/>
<evidence type="ECO:0000256" key="9">
    <source>
        <dbReference type="SAM" id="MobiDB-lite"/>
    </source>
</evidence>